<evidence type="ECO:0000313" key="4">
    <source>
        <dbReference type="EMBL" id="SDE09509.1"/>
    </source>
</evidence>
<evidence type="ECO:0000256" key="2">
    <source>
        <dbReference type="SAM" id="SignalP"/>
    </source>
</evidence>
<dbReference type="InterPro" id="IPR045398">
    <property type="entry name" value="DUF6515"/>
</dbReference>
<feature type="chain" id="PRO_5017302697" evidence="2">
    <location>
        <begin position="28"/>
        <end position="229"/>
    </location>
</feature>
<dbReference type="Gene3D" id="2.30.30.40">
    <property type="entry name" value="SH3 Domains"/>
    <property type="match status" value="1"/>
</dbReference>
<dbReference type="Pfam" id="PF20125">
    <property type="entry name" value="DUF6515"/>
    <property type="match status" value="1"/>
</dbReference>
<gene>
    <name evidence="4" type="ORF">SAMN05661003_103257</name>
</gene>
<dbReference type="SMART" id="SM00287">
    <property type="entry name" value="SH3b"/>
    <property type="match status" value="1"/>
</dbReference>
<dbReference type="EMBL" id="FNAQ01000003">
    <property type="protein sequence ID" value="SDE09509.1"/>
    <property type="molecule type" value="Genomic_DNA"/>
</dbReference>
<proteinExistence type="predicted"/>
<evidence type="ECO:0000313" key="5">
    <source>
        <dbReference type="Proteomes" id="UP000243205"/>
    </source>
</evidence>
<sequence length="229" mass="25273">MSRYFFSLSGLAAAALGCVLVAPLAWPAPASARAPEHRHSERHGFSGPARPDFGREVRRPPQGARRLHSPRHGVHYVHRGTFYRPLHHGYRVVRPPVGLVVNWLPTGYVMLNVAGLSYAYYDGIYYQPMASGYRVVEAPMTTLVTPTPPPPPPQRLPLPSQALGQVRVQVEMLNVRSGPSRLQPVVGHVTAGTSLVVLGSAPDWYYVQLPDGTYGWVWAQFVVGELRQP</sequence>
<organism evidence="4 5">
    <name type="scientific">Desulfuromonas thiophila</name>
    <dbReference type="NCBI Taxonomy" id="57664"/>
    <lineage>
        <taxon>Bacteria</taxon>
        <taxon>Pseudomonadati</taxon>
        <taxon>Thermodesulfobacteriota</taxon>
        <taxon>Desulfuromonadia</taxon>
        <taxon>Desulfuromonadales</taxon>
        <taxon>Desulfuromonadaceae</taxon>
        <taxon>Desulfuromonas</taxon>
    </lineage>
</organism>
<dbReference type="InterPro" id="IPR003646">
    <property type="entry name" value="SH3-like_bac-type"/>
</dbReference>
<feature type="signal peptide" evidence="2">
    <location>
        <begin position="1"/>
        <end position="27"/>
    </location>
</feature>
<dbReference type="RefSeq" id="WP_092076934.1">
    <property type="nucleotide sequence ID" value="NZ_FNAQ01000003.1"/>
</dbReference>
<dbReference type="STRING" id="57664.SAMN05661003_103257"/>
<evidence type="ECO:0000259" key="3">
    <source>
        <dbReference type="PROSITE" id="PS51781"/>
    </source>
</evidence>
<accession>A0A1G7A3U6</accession>
<name>A0A1G7A3U6_9BACT</name>
<reference evidence="5" key="1">
    <citation type="submission" date="2016-10" db="EMBL/GenBank/DDBJ databases">
        <authorList>
            <person name="Varghese N."/>
            <person name="Submissions S."/>
        </authorList>
    </citation>
    <scope>NUCLEOTIDE SEQUENCE [LARGE SCALE GENOMIC DNA]</scope>
    <source>
        <strain evidence="5">DSM 8987</strain>
    </source>
</reference>
<dbReference type="AlphaFoldDB" id="A0A1G7A3U6"/>
<protein>
    <submittedName>
        <fullName evidence="4">SH3 domain-containing protein</fullName>
    </submittedName>
</protein>
<dbReference type="Proteomes" id="UP000243205">
    <property type="component" value="Unassembled WGS sequence"/>
</dbReference>
<dbReference type="OrthoDB" id="5297720at2"/>
<dbReference type="PROSITE" id="PS51781">
    <property type="entry name" value="SH3B"/>
    <property type="match status" value="1"/>
</dbReference>
<evidence type="ECO:0000256" key="1">
    <source>
        <dbReference type="SAM" id="MobiDB-lite"/>
    </source>
</evidence>
<dbReference type="PROSITE" id="PS51257">
    <property type="entry name" value="PROKAR_LIPOPROTEIN"/>
    <property type="match status" value="1"/>
</dbReference>
<feature type="domain" description="SH3b" evidence="3">
    <location>
        <begin position="161"/>
        <end position="226"/>
    </location>
</feature>
<keyword evidence="2" id="KW-0732">Signal</keyword>
<dbReference type="Pfam" id="PF08239">
    <property type="entry name" value="SH3_3"/>
    <property type="match status" value="1"/>
</dbReference>
<feature type="region of interest" description="Disordered" evidence="1">
    <location>
        <begin position="36"/>
        <end position="70"/>
    </location>
</feature>
<keyword evidence="5" id="KW-1185">Reference proteome</keyword>